<evidence type="ECO:0000256" key="1">
    <source>
        <dbReference type="SAM" id="MobiDB-lite"/>
    </source>
</evidence>
<feature type="region of interest" description="Disordered" evidence="1">
    <location>
        <begin position="1"/>
        <end position="62"/>
    </location>
</feature>
<reference evidence="2 3" key="1">
    <citation type="journal article" date="2012" name="PLoS Pathog.">
        <title>Diverse lifestyles and strategies of plant pathogenesis encoded in the genomes of eighteen Dothideomycetes fungi.</title>
        <authorList>
            <person name="Ohm R.A."/>
            <person name="Feau N."/>
            <person name="Henrissat B."/>
            <person name="Schoch C.L."/>
            <person name="Horwitz B.A."/>
            <person name="Barry K.W."/>
            <person name="Condon B.J."/>
            <person name="Copeland A.C."/>
            <person name="Dhillon B."/>
            <person name="Glaser F."/>
            <person name="Hesse C.N."/>
            <person name="Kosti I."/>
            <person name="LaButti K."/>
            <person name="Lindquist E.A."/>
            <person name="Lucas S."/>
            <person name="Salamov A.A."/>
            <person name="Bradshaw R.E."/>
            <person name="Ciuffetti L."/>
            <person name="Hamelin R.C."/>
            <person name="Kema G.H.J."/>
            <person name="Lawrence C."/>
            <person name="Scott J.A."/>
            <person name="Spatafora J.W."/>
            <person name="Turgeon B.G."/>
            <person name="de Wit P.J.G.M."/>
            <person name="Zhong S."/>
            <person name="Goodwin S.B."/>
            <person name="Grigoriev I.V."/>
        </authorList>
    </citation>
    <scope>NUCLEOTIDE SEQUENCE [LARGE SCALE GENOMIC DNA]</scope>
    <source>
        <strain evidence="3">ND90Pr / ATCC 201652</strain>
    </source>
</reference>
<evidence type="ECO:0000313" key="3">
    <source>
        <dbReference type="Proteomes" id="UP000016934"/>
    </source>
</evidence>
<dbReference type="RefSeq" id="XP_007697055.1">
    <property type="nucleotide sequence ID" value="XM_007698865.1"/>
</dbReference>
<dbReference type="OrthoDB" id="3691621at2759"/>
<accession>M2TDR8</accession>
<organism evidence="2 3">
    <name type="scientific">Cochliobolus sativus (strain ND90Pr / ATCC 201652)</name>
    <name type="common">Common root rot and spot blotch fungus</name>
    <name type="synonym">Bipolaris sorokiniana</name>
    <dbReference type="NCBI Taxonomy" id="665912"/>
    <lineage>
        <taxon>Eukaryota</taxon>
        <taxon>Fungi</taxon>
        <taxon>Dikarya</taxon>
        <taxon>Ascomycota</taxon>
        <taxon>Pezizomycotina</taxon>
        <taxon>Dothideomycetes</taxon>
        <taxon>Pleosporomycetidae</taxon>
        <taxon>Pleosporales</taxon>
        <taxon>Pleosporineae</taxon>
        <taxon>Pleosporaceae</taxon>
        <taxon>Bipolaris</taxon>
    </lineage>
</organism>
<gene>
    <name evidence="2" type="ORF">COCSADRAFT_352250</name>
</gene>
<dbReference type="EMBL" id="KB445639">
    <property type="protein sequence ID" value="EMD67386.1"/>
    <property type="molecule type" value="Genomic_DNA"/>
</dbReference>
<name>M2TDR8_COCSN</name>
<evidence type="ECO:0000313" key="2">
    <source>
        <dbReference type="EMBL" id="EMD67386.1"/>
    </source>
</evidence>
<dbReference type="Proteomes" id="UP000016934">
    <property type="component" value="Unassembled WGS sequence"/>
</dbReference>
<dbReference type="OMA" id="MEHALRN"/>
<feature type="compositionally biased region" description="Polar residues" evidence="1">
    <location>
        <begin position="32"/>
        <end position="46"/>
    </location>
</feature>
<keyword evidence="3" id="KW-1185">Reference proteome</keyword>
<sequence>MDNAELALSQPPHGNIPCSDQCQPSAVDKPLNNESSNADPEQSSQGKAGLAPPGSNSSSSNEYKHQRRALRCCLGLQELITAFLAEHTRPSTITIQATNHRRIMQQAGTLLVSMEHALRNLQLAIPAKYRTLWLRHQIDEYTTTLEAMREFMRAPGSSGRVFDIGR</sequence>
<dbReference type="HOGENOM" id="CLU_1651847_0_0_1"/>
<protein>
    <submittedName>
        <fullName evidence="2">Uncharacterized protein</fullName>
    </submittedName>
</protein>
<dbReference type="GeneID" id="19138141"/>
<proteinExistence type="predicted"/>
<dbReference type="KEGG" id="bsc:COCSADRAFT_352250"/>
<dbReference type="AlphaFoldDB" id="M2TDR8"/>
<reference evidence="3" key="2">
    <citation type="journal article" date="2013" name="PLoS Genet.">
        <title>Comparative genome structure, secondary metabolite, and effector coding capacity across Cochliobolus pathogens.</title>
        <authorList>
            <person name="Condon B.J."/>
            <person name="Leng Y."/>
            <person name="Wu D."/>
            <person name="Bushley K.E."/>
            <person name="Ohm R.A."/>
            <person name="Otillar R."/>
            <person name="Martin J."/>
            <person name="Schackwitz W."/>
            <person name="Grimwood J."/>
            <person name="MohdZainudin N."/>
            <person name="Xue C."/>
            <person name="Wang R."/>
            <person name="Manning V.A."/>
            <person name="Dhillon B."/>
            <person name="Tu Z.J."/>
            <person name="Steffenson B.J."/>
            <person name="Salamov A."/>
            <person name="Sun H."/>
            <person name="Lowry S."/>
            <person name="LaButti K."/>
            <person name="Han J."/>
            <person name="Copeland A."/>
            <person name="Lindquist E."/>
            <person name="Barry K."/>
            <person name="Schmutz J."/>
            <person name="Baker S.E."/>
            <person name="Ciuffetti L.M."/>
            <person name="Grigoriev I.V."/>
            <person name="Zhong S."/>
            <person name="Turgeon B.G."/>
        </authorList>
    </citation>
    <scope>NUCLEOTIDE SEQUENCE [LARGE SCALE GENOMIC DNA]</scope>
    <source>
        <strain evidence="3">ND90Pr / ATCC 201652</strain>
    </source>
</reference>